<proteinExistence type="predicted"/>
<sequence>MLICGSQFKRLLNYAKALKYIEIVGIGLGTMQENVIYVNHIEICKNISKNPRYEFLVDSTCYYNIYKIIRNTEKEIVTIIHSHTVNDVTPSFKDLTNMKLWDIPWLILNINGEYKAWFLNSDNTLTSIETAIIDSC</sequence>
<evidence type="ECO:0000256" key="1">
    <source>
        <dbReference type="ARBA" id="ARBA00022670"/>
    </source>
</evidence>
<dbReference type="EMBL" id="DRUB01000114">
    <property type="protein sequence ID" value="HHR96350.1"/>
    <property type="molecule type" value="Genomic_DNA"/>
</dbReference>
<keyword evidence="3" id="KW-0378">Hydrolase</keyword>
<dbReference type="GO" id="GO:0006508">
    <property type="term" value="P:proteolysis"/>
    <property type="evidence" value="ECO:0007669"/>
    <property type="project" value="UniProtKB-KW"/>
</dbReference>
<evidence type="ECO:0000256" key="5">
    <source>
        <dbReference type="ARBA" id="ARBA00023049"/>
    </source>
</evidence>
<evidence type="ECO:0000256" key="4">
    <source>
        <dbReference type="ARBA" id="ARBA00022833"/>
    </source>
</evidence>
<dbReference type="AlphaFoldDB" id="A0A7C5YT13"/>
<reference evidence="7" key="1">
    <citation type="journal article" date="2020" name="mSystems">
        <title>Genome- and Community-Level Interaction Insights into Carbon Utilization and Element Cycling Functions of Hydrothermarchaeota in Hydrothermal Sediment.</title>
        <authorList>
            <person name="Zhou Z."/>
            <person name="Liu Y."/>
            <person name="Xu W."/>
            <person name="Pan J."/>
            <person name="Luo Z.H."/>
            <person name="Li M."/>
        </authorList>
    </citation>
    <scope>NUCLEOTIDE SEQUENCE [LARGE SCALE GENOMIC DNA]</scope>
    <source>
        <strain evidence="7">SpSt-1</strain>
    </source>
</reference>
<keyword evidence="2" id="KW-0479">Metal-binding</keyword>
<dbReference type="SUPFAM" id="SSF102712">
    <property type="entry name" value="JAB1/MPN domain"/>
    <property type="match status" value="1"/>
</dbReference>
<dbReference type="InterPro" id="IPR028090">
    <property type="entry name" value="JAB_dom_prok"/>
</dbReference>
<evidence type="ECO:0000313" key="7">
    <source>
        <dbReference type="EMBL" id="HHR96350.1"/>
    </source>
</evidence>
<dbReference type="InterPro" id="IPR051929">
    <property type="entry name" value="VirAsm_ModProt"/>
</dbReference>
<evidence type="ECO:0000256" key="3">
    <source>
        <dbReference type="ARBA" id="ARBA00022801"/>
    </source>
</evidence>
<accession>A0A7C5YT13</accession>
<evidence type="ECO:0000259" key="6">
    <source>
        <dbReference type="Pfam" id="PF14464"/>
    </source>
</evidence>
<dbReference type="Gene3D" id="3.40.140.10">
    <property type="entry name" value="Cytidine Deaminase, domain 2"/>
    <property type="match status" value="1"/>
</dbReference>
<dbReference type="PANTHER" id="PTHR34858:SF1">
    <property type="entry name" value="CYSO-CYSTEINE PEPTIDASE"/>
    <property type="match status" value="1"/>
</dbReference>
<protein>
    <recommendedName>
        <fullName evidence="6">JAB domain-containing protein</fullName>
    </recommendedName>
</protein>
<gene>
    <name evidence="7" type="ORF">ENL47_05970</name>
</gene>
<dbReference type="Pfam" id="PF14464">
    <property type="entry name" value="Prok-JAB"/>
    <property type="match status" value="1"/>
</dbReference>
<keyword evidence="4" id="KW-0862">Zinc</keyword>
<feature type="domain" description="JAB" evidence="6">
    <location>
        <begin position="9"/>
        <end position="118"/>
    </location>
</feature>
<dbReference type="GO" id="GO:0008270">
    <property type="term" value="F:zinc ion binding"/>
    <property type="evidence" value="ECO:0007669"/>
    <property type="project" value="TreeGrafter"/>
</dbReference>
<comment type="caution">
    <text evidence="7">The sequence shown here is derived from an EMBL/GenBank/DDBJ whole genome shotgun (WGS) entry which is preliminary data.</text>
</comment>
<organism evidence="7">
    <name type="scientific">Ignisphaera aggregans</name>
    <dbReference type="NCBI Taxonomy" id="334771"/>
    <lineage>
        <taxon>Archaea</taxon>
        <taxon>Thermoproteota</taxon>
        <taxon>Thermoprotei</taxon>
        <taxon>Desulfurococcales</taxon>
        <taxon>Desulfurococcaceae</taxon>
        <taxon>Ignisphaera</taxon>
    </lineage>
</organism>
<keyword evidence="5" id="KW-0482">Metalloprotease</keyword>
<dbReference type="GO" id="GO:0008235">
    <property type="term" value="F:metalloexopeptidase activity"/>
    <property type="evidence" value="ECO:0007669"/>
    <property type="project" value="TreeGrafter"/>
</dbReference>
<name>A0A7C5YT13_9CREN</name>
<evidence type="ECO:0000256" key="2">
    <source>
        <dbReference type="ARBA" id="ARBA00022723"/>
    </source>
</evidence>
<dbReference type="PANTHER" id="PTHR34858">
    <property type="entry name" value="CYSO-CYSTEINE PEPTIDASE"/>
    <property type="match status" value="1"/>
</dbReference>
<keyword evidence="1" id="KW-0645">Protease</keyword>